<dbReference type="RefSeq" id="WP_099304188.1">
    <property type="nucleotide sequence ID" value="NZ_PDVP01000002.1"/>
</dbReference>
<comment type="caution">
    <text evidence="2">The sequence shown here is derived from an EMBL/GenBank/DDBJ whole genome shotgun (WGS) entry which is preliminary data.</text>
</comment>
<dbReference type="EMBL" id="PDVP01000002">
    <property type="protein sequence ID" value="PHP67911.1"/>
    <property type="molecule type" value="Genomic_DNA"/>
</dbReference>
<feature type="chain" id="PRO_5013726782" evidence="1">
    <location>
        <begin position="25"/>
        <end position="418"/>
    </location>
</feature>
<dbReference type="Proteomes" id="UP000221168">
    <property type="component" value="Unassembled WGS sequence"/>
</dbReference>
<accession>A0A2G1QR01</accession>
<name>A0A2G1QR01_9HYPH</name>
<sequence>MKPSTFKTSAAAAAWMFSSLAAGAQDLPPACVNDPAKMPVAWQPPALLENLDPAPWSADEDSEAKKAVEAALDQLIGLFRSRPDVIQDIWDDSIESVIQVTYATANHPAIDAKAEQAARENLGTLMEPYLDLPPEEAACIEFRELLPLAIFANRLLPGDDKNRETITERTNAAVADCGTLETAIPVDYQGILQTGASGPADIEDLFDLALWSIWLTEASVNDAIEVPDEADGFAEAAWAYFSSYDFGPARPFTPALRNTDFLKTADLAVHVTQIPTGVRRYPIDIADNPSLYRFLRENFYTLMQMNDFDTFASVVDTLRQYGCGPKNDRQVRDGVRYVLAVYRRTRGDWLRYYLYKLFPDLTESDLARIKLNKAEPTINSYELIHTAWVGMLALRDRHPAEPEAGTYGGAIRAWLPRQ</sequence>
<dbReference type="AlphaFoldDB" id="A0A2G1QR01"/>
<evidence type="ECO:0000256" key="1">
    <source>
        <dbReference type="SAM" id="SignalP"/>
    </source>
</evidence>
<keyword evidence="3" id="KW-1185">Reference proteome</keyword>
<organism evidence="2 3">
    <name type="scientific">Zhengella mangrovi</name>
    <dbReference type="NCBI Taxonomy" id="1982044"/>
    <lineage>
        <taxon>Bacteria</taxon>
        <taxon>Pseudomonadati</taxon>
        <taxon>Pseudomonadota</taxon>
        <taxon>Alphaproteobacteria</taxon>
        <taxon>Hyphomicrobiales</taxon>
        <taxon>Notoacmeibacteraceae</taxon>
        <taxon>Zhengella</taxon>
    </lineage>
</organism>
<keyword evidence="1" id="KW-0732">Signal</keyword>
<protein>
    <submittedName>
        <fullName evidence="2">Uncharacterized protein</fullName>
    </submittedName>
</protein>
<proteinExistence type="predicted"/>
<evidence type="ECO:0000313" key="3">
    <source>
        <dbReference type="Proteomes" id="UP000221168"/>
    </source>
</evidence>
<feature type="signal peptide" evidence="1">
    <location>
        <begin position="1"/>
        <end position="24"/>
    </location>
</feature>
<gene>
    <name evidence="2" type="ORF">CSC94_04310</name>
</gene>
<evidence type="ECO:0000313" key="2">
    <source>
        <dbReference type="EMBL" id="PHP67911.1"/>
    </source>
</evidence>
<reference evidence="2 3" key="1">
    <citation type="submission" date="2017-10" db="EMBL/GenBank/DDBJ databases">
        <title>Sedimentibacterium mangrovi gen. nov., sp. nov., a novel member of family Phyllobacteriacea isolated from mangrove sediment.</title>
        <authorList>
            <person name="Liao H."/>
            <person name="Tian Y."/>
        </authorList>
    </citation>
    <scope>NUCLEOTIDE SEQUENCE [LARGE SCALE GENOMIC DNA]</scope>
    <source>
        <strain evidence="2 3">X9-2-2</strain>
    </source>
</reference>